<dbReference type="EMBL" id="MUFB01000016">
    <property type="protein sequence ID" value="OOE84585.1"/>
    <property type="molecule type" value="Genomic_DNA"/>
</dbReference>
<protein>
    <recommendedName>
        <fullName evidence="4">Transcriptional regulator</fullName>
    </recommendedName>
</protein>
<proteinExistence type="predicted"/>
<keyword evidence="3" id="KW-1185">Reference proteome</keyword>
<sequence length="114" mass="13029">MSIEEHKYIKLLDYAIAQRSSYHMEPGLESADMTESEFENIRDSLFINASMQAPPPNKNQVYDWRLRPEAVFGYLTYKQYEHAQKSSKRALYIAAASLVVAVLTLVISGLGLWL</sequence>
<evidence type="ECO:0000313" key="3">
    <source>
        <dbReference type="Proteomes" id="UP000189410"/>
    </source>
</evidence>
<keyword evidence="1" id="KW-1133">Transmembrane helix</keyword>
<dbReference type="Proteomes" id="UP000189410">
    <property type="component" value="Unassembled WGS sequence"/>
</dbReference>
<evidence type="ECO:0008006" key="4">
    <source>
        <dbReference type="Google" id="ProtNLM"/>
    </source>
</evidence>
<gene>
    <name evidence="2" type="ORF">BZG73_09970</name>
</gene>
<keyword evidence="1" id="KW-0472">Membrane</keyword>
<feature type="transmembrane region" description="Helical" evidence="1">
    <location>
        <begin position="90"/>
        <end position="113"/>
    </location>
</feature>
<evidence type="ECO:0000256" key="1">
    <source>
        <dbReference type="SAM" id="Phobius"/>
    </source>
</evidence>
<reference evidence="2 3" key="1">
    <citation type="journal article" date="2017" name="Genome Announc.">
        <title>Draft Genome Sequences of Salinivibrio proteolyticus, Salinivibrio sharmensis, Salinivibrio siamensis, Salinivibrio costicola subsp. alcaliphilus, Salinivibrio costicola subsp. vallismortis, and 29 New Isolates Belonging to the Genus Salinivibrio.</title>
        <authorList>
            <person name="Lopez-Hermoso C."/>
            <person name="de la Haba R.R."/>
            <person name="Sanchez-Porro C."/>
            <person name="Bayliss S.C."/>
            <person name="Feil E.J."/>
            <person name="Ventosa A."/>
        </authorList>
    </citation>
    <scope>NUCLEOTIDE SEQUENCE [LARGE SCALE GENOMIC DNA]</scope>
    <source>
        <strain evidence="2 3">JCM 14472</strain>
    </source>
</reference>
<name>A0ABX3K8A5_9GAMM</name>
<accession>A0ABX3K8A5</accession>
<comment type="caution">
    <text evidence="2">The sequence shown here is derived from an EMBL/GenBank/DDBJ whole genome shotgun (WGS) entry which is preliminary data.</text>
</comment>
<keyword evidence="1" id="KW-0812">Transmembrane</keyword>
<dbReference type="RefSeq" id="WP_077668210.1">
    <property type="nucleotide sequence ID" value="NZ_MUFB01000016.1"/>
</dbReference>
<evidence type="ECO:0000313" key="2">
    <source>
        <dbReference type="EMBL" id="OOE84585.1"/>
    </source>
</evidence>
<organism evidence="2 3">
    <name type="scientific">Salinivibrio siamensis</name>
    <dbReference type="NCBI Taxonomy" id="414286"/>
    <lineage>
        <taxon>Bacteria</taxon>
        <taxon>Pseudomonadati</taxon>
        <taxon>Pseudomonadota</taxon>
        <taxon>Gammaproteobacteria</taxon>
        <taxon>Vibrionales</taxon>
        <taxon>Vibrionaceae</taxon>
        <taxon>Salinivibrio</taxon>
    </lineage>
</organism>